<organism evidence="1 2">
    <name type="scientific">Serratia marcescens</name>
    <dbReference type="NCBI Taxonomy" id="615"/>
    <lineage>
        <taxon>Bacteria</taxon>
        <taxon>Pseudomonadati</taxon>
        <taxon>Pseudomonadota</taxon>
        <taxon>Gammaproteobacteria</taxon>
        <taxon>Enterobacterales</taxon>
        <taxon>Yersiniaceae</taxon>
        <taxon>Serratia</taxon>
    </lineage>
</organism>
<dbReference type="Pfam" id="PF13489">
    <property type="entry name" value="Methyltransf_23"/>
    <property type="match status" value="1"/>
</dbReference>
<protein>
    <recommendedName>
        <fullName evidence="3">Class I SAM-dependent methyltransferase</fullName>
    </recommendedName>
</protein>
<dbReference type="RefSeq" id="WP_055312921.1">
    <property type="nucleotide sequence ID" value="NZ_JAFHIK010000004.1"/>
</dbReference>
<dbReference type="EMBL" id="LJEX02000057">
    <property type="protein sequence ID" value="OCO87792.1"/>
    <property type="molecule type" value="Genomic_DNA"/>
</dbReference>
<dbReference type="SUPFAM" id="SSF53335">
    <property type="entry name" value="S-adenosyl-L-methionine-dependent methyltransferases"/>
    <property type="match status" value="1"/>
</dbReference>
<evidence type="ECO:0000313" key="1">
    <source>
        <dbReference type="EMBL" id="OCO87792.1"/>
    </source>
</evidence>
<gene>
    <name evidence="1" type="ORF">AN695_0212430</name>
</gene>
<accession>A0A2F0PUM7</accession>
<comment type="caution">
    <text evidence="1">The sequence shown here is derived from an EMBL/GenBank/DDBJ whole genome shotgun (WGS) entry which is preliminary data.</text>
</comment>
<dbReference type="AlphaFoldDB" id="A0A2F0PUM7"/>
<name>A0A2F0PUM7_SERMA</name>
<evidence type="ECO:0008006" key="3">
    <source>
        <dbReference type="Google" id="ProtNLM"/>
    </source>
</evidence>
<reference evidence="2" key="1">
    <citation type="submission" date="2016-04" db="EMBL/GenBank/DDBJ databases">
        <authorList>
            <person name="Osei Sekyere J."/>
            <person name="Sivertsen A."/>
            <person name="Pedersen A.T."/>
            <person name="Sundsfjord A."/>
        </authorList>
    </citation>
    <scope>NUCLEOTIDE SEQUENCE [LARGE SCALE GENOMIC DNA]</scope>
    <source>
        <strain evidence="2">945174350</strain>
    </source>
</reference>
<proteinExistence type="predicted"/>
<dbReference type="Proteomes" id="UP000050489">
    <property type="component" value="Unassembled WGS sequence"/>
</dbReference>
<sequence length="209" mass="23652">MKSFSQHLESGLVFVPALGIGRYPVPVNQRPYDDSYFHRYQLMADTPMGHALTKSRVALVERHHGDGVVLDVGIGAGQFVEARPQTWGYDVNPVGVQWLKLRGRWADLYTADAFPALTFWDSLEHIDKPELAVTKARQWVFVSIPIFAGGDAIMASHHYRPNEHIWYFTHDGLLRWFADQGFTCVESNTIESDLGRVGIGSYAFKRTEV</sequence>
<dbReference type="InterPro" id="IPR029063">
    <property type="entry name" value="SAM-dependent_MTases_sf"/>
</dbReference>
<evidence type="ECO:0000313" key="2">
    <source>
        <dbReference type="Proteomes" id="UP000050489"/>
    </source>
</evidence>
<dbReference type="Gene3D" id="3.40.50.150">
    <property type="entry name" value="Vaccinia Virus protein VP39"/>
    <property type="match status" value="1"/>
</dbReference>